<gene>
    <name evidence="5" type="primary">ibpA1</name>
    <name evidence="5" type="ordered locus">BQ00730</name>
</gene>
<evidence type="ECO:0000259" key="4">
    <source>
        <dbReference type="PROSITE" id="PS01031"/>
    </source>
</evidence>
<dbReference type="CDD" id="cd06470">
    <property type="entry name" value="ACD_IbpA-B_like"/>
    <property type="match status" value="1"/>
</dbReference>
<sequence length="143" mass="16323">MTHVTPFSNPLLLGFEAVEKTLRRINKADETYPAYNIERLHKNDEANHIRITLAVAGFKVNNLTIFLDCNQLIIHGKQTDNQNRQYLHRGIAARQFQRTFVLAEGMHVTNAELKNGLLSINLYQPKSKKQIKQIPIKVSSAES</sequence>
<dbReference type="InterPro" id="IPR037913">
    <property type="entry name" value="ACD_IbpA/B"/>
</dbReference>
<organism evidence="5 6">
    <name type="scientific">Bartonella quintana (strain Toulouse)</name>
    <name type="common">Rochalimaea quintana</name>
    <dbReference type="NCBI Taxonomy" id="283165"/>
    <lineage>
        <taxon>Bacteria</taxon>
        <taxon>Pseudomonadati</taxon>
        <taxon>Pseudomonadota</taxon>
        <taxon>Alphaproteobacteria</taxon>
        <taxon>Hyphomicrobiales</taxon>
        <taxon>Bartonellaceae</taxon>
        <taxon>Bartonella</taxon>
    </lineage>
</organism>
<dbReference type="PROSITE" id="PS01031">
    <property type="entry name" value="SHSP"/>
    <property type="match status" value="1"/>
</dbReference>
<dbReference type="InterPro" id="IPR002068">
    <property type="entry name" value="A-crystallin/Hsp20_dom"/>
</dbReference>
<dbReference type="OrthoDB" id="9810618at2"/>
<name>A0A0H3LT42_BARQU</name>
<evidence type="ECO:0000256" key="2">
    <source>
        <dbReference type="PROSITE-ProRule" id="PRU00285"/>
    </source>
</evidence>
<dbReference type="HOGENOM" id="CLU_046737_4_0_5"/>
<dbReference type="InterPro" id="IPR008978">
    <property type="entry name" value="HSP20-like_chaperone"/>
</dbReference>
<dbReference type="Gene3D" id="2.60.40.790">
    <property type="match status" value="1"/>
</dbReference>
<dbReference type="Pfam" id="PF00011">
    <property type="entry name" value="HSP20"/>
    <property type="match status" value="1"/>
</dbReference>
<feature type="domain" description="SHSP" evidence="4">
    <location>
        <begin position="31"/>
        <end position="139"/>
    </location>
</feature>
<evidence type="ECO:0000256" key="1">
    <source>
        <dbReference type="ARBA" id="ARBA00023016"/>
    </source>
</evidence>
<dbReference type="RefSeq" id="WP_011178907.1">
    <property type="nucleotide sequence ID" value="NC_005955.1"/>
</dbReference>
<dbReference type="AlphaFoldDB" id="A0A0H3LT42"/>
<dbReference type="PANTHER" id="PTHR47062">
    <property type="match status" value="1"/>
</dbReference>
<dbReference type="PANTHER" id="PTHR47062:SF1">
    <property type="entry name" value="SMALL HEAT SHOCK PROTEIN IBPA"/>
    <property type="match status" value="1"/>
</dbReference>
<proteinExistence type="inferred from homology"/>
<reference evidence="5 6" key="1">
    <citation type="journal article" date="2004" name="Proc. Natl. Acad. Sci. U.S.A.">
        <title>The louse-borne human pathogen Bartonella quintana is a genomic derivative of the zoonotic agent Bartonella henselae.</title>
        <authorList>
            <person name="Alsmark U.C.M."/>
            <person name="Frank A.C."/>
            <person name="Karlberg E.O."/>
            <person name="Legault B.-A."/>
            <person name="Ardell D.H."/>
            <person name="Canbaeck B."/>
            <person name="Eriksson A.-S."/>
            <person name="Naeslund A.K."/>
            <person name="Handley S.A."/>
            <person name="Huvet M."/>
            <person name="La Scola B."/>
            <person name="Holmberg M."/>
            <person name="Andersson S.G.E."/>
        </authorList>
    </citation>
    <scope>NUCLEOTIDE SEQUENCE [LARGE SCALE GENOMIC DNA]</scope>
    <source>
        <strain evidence="5 6">Toulouse</strain>
    </source>
</reference>
<keyword evidence="1 5" id="KW-0346">Stress response</keyword>
<evidence type="ECO:0000256" key="3">
    <source>
        <dbReference type="RuleBase" id="RU003616"/>
    </source>
</evidence>
<comment type="similarity">
    <text evidence="2 3">Belongs to the small heat shock protein (HSP20) family.</text>
</comment>
<accession>A0A0H3LT42</accession>
<dbReference type="KEGG" id="bqu:BQ00730"/>
<dbReference type="eggNOG" id="COG0071">
    <property type="taxonomic scope" value="Bacteria"/>
</dbReference>
<dbReference type="Proteomes" id="UP000000597">
    <property type="component" value="Chromosome"/>
</dbReference>
<evidence type="ECO:0000313" key="6">
    <source>
        <dbReference type="Proteomes" id="UP000000597"/>
    </source>
</evidence>
<dbReference type="SUPFAM" id="SSF49764">
    <property type="entry name" value="HSP20-like chaperones"/>
    <property type="match status" value="1"/>
</dbReference>
<protein>
    <submittedName>
        <fullName evidence="5">Heat shock protein</fullName>
    </submittedName>
</protein>
<evidence type="ECO:0000313" key="5">
    <source>
        <dbReference type="EMBL" id="CAF25580.1"/>
    </source>
</evidence>
<dbReference type="EMBL" id="BX897700">
    <property type="protein sequence ID" value="CAF25580.1"/>
    <property type="molecule type" value="Genomic_DNA"/>
</dbReference>